<dbReference type="InterPro" id="IPR016024">
    <property type="entry name" value="ARM-type_fold"/>
</dbReference>
<dbReference type="Gene3D" id="1.25.10.10">
    <property type="entry name" value="Leucine-rich Repeat Variant"/>
    <property type="match status" value="1"/>
</dbReference>
<dbReference type="SUPFAM" id="SSF48371">
    <property type="entry name" value="ARM repeat"/>
    <property type="match status" value="1"/>
</dbReference>
<dbReference type="InterPro" id="IPR011989">
    <property type="entry name" value="ARM-like"/>
</dbReference>
<dbReference type="InterPro" id="IPR045110">
    <property type="entry name" value="XMAP215"/>
</dbReference>
<evidence type="ECO:0000256" key="1">
    <source>
        <dbReference type="SAM" id="MobiDB-lite"/>
    </source>
</evidence>
<dbReference type="GO" id="GO:0030951">
    <property type="term" value="P:establishment or maintenance of microtubule cytoskeleton polarity"/>
    <property type="evidence" value="ECO:0007669"/>
    <property type="project" value="InterPro"/>
</dbReference>
<feature type="region of interest" description="Disordered" evidence="1">
    <location>
        <begin position="106"/>
        <end position="158"/>
    </location>
</feature>
<dbReference type="GO" id="GO:0061863">
    <property type="term" value="F:microtubule plus end polymerase"/>
    <property type="evidence" value="ECO:0007669"/>
    <property type="project" value="InterPro"/>
</dbReference>
<evidence type="ECO:0000313" key="2">
    <source>
        <dbReference type="EMBL" id="CAD7224848.1"/>
    </source>
</evidence>
<dbReference type="AlphaFoldDB" id="A0A7R8W8L5"/>
<dbReference type="OrthoDB" id="205662at2759"/>
<gene>
    <name evidence="2" type="ORF">CTOB1V02_LOCUS2801</name>
</gene>
<name>A0A7R8W8L5_9CRUS</name>
<proteinExistence type="predicted"/>
<dbReference type="PANTHER" id="PTHR12609">
    <property type="entry name" value="MICROTUBULE ASSOCIATED PROTEIN XMAP215"/>
    <property type="match status" value="1"/>
</dbReference>
<sequence length="192" mass="21379">MYSVHSSGKVFPYLLEGLRSTNGRQRLGCLLEMDHLIQHFGMSVFLNQIGPAMKEMARQISDRDSSVRDAALNAITQVYFIKGENVHRMIGQIPEKDLSLLKERIKRASKSRPPPPPVAQSTTTNPHRITMGASGSKEGGAPKRKRTDSPPEQALGARRAKKLKLIIELLEDMIKEENEGMDMSKMPVVASE</sequence>
<organism evidence="2">
    <name type="scientific">Cyprideis torosa</name>
    <dbReference type="NCBI Taxonomy" id="163714"/>
    <lineage>
        <taxon>Eukaryota</taxon>
        <taxon>Metazoa</taxon>
        <taxon>Ecdysozoa</taxon>
        <taxon>Arthropoda</taxon>
        <taxon>Crustacea</taxon>
        <taxon>Oligostraca</taxon>
        <taxon>Ostracoda</taxon>
        <taxon>Podocopa</taxon>
        <taxon>Podocopida</taxon>
        <taxon>Cytherocopina</taxon>
        <taxon>Cytheroidea</taxon>
        <taxon>Cytherideidae</taxon>
        <taxon>Cyprideis</taxon>
    </lineage>
</organism>
<dbReference type="GO" id="GO:0051010">
    <property type="term" value="F:microtubule plus-end binding"/>
    <property type="evidence" value="ECO:0007669"/>
    <property type="project" value="InterPro"/>
</dbReference>
<reference evidence="2" key="1">
    <citation type="submission" date="2020-11" db="EMBL/GenBank/DDBJ databases">
        <authorList>
            <person name="Tran Van P."/>
        </authorList>
    </citation>
    <scope>NUCLEOTIDE SEQUENCE</scope>
</reference>
<dbReference type="GO" id="GO:0046785">
    <property type="term" value="P:microtubule polymerization"/>
    <property type="evidence" value="ECO:0007669"/>
    <property type="project" value="InterPro"/>
</dbReference>
<protein>
    <submittedName>
        <fullName evidence="2">Uncharacterized protein</fullName>
    </submittedName>
</protein>
<dbReference type="GO" id="GO:0007051">
    <property type="term" value="P:spindle organization"/>
    <property type="evidence" value="ECO:0007669"/>
    <property type="project" value="InterPro"/>
</dbReference>
<dbReference type="EMBL" id="OB660450">
    <property type="protein sequence ID" value="CAD7224848.1"/>
    <property type="molecule type" value="Genomic_DNA"/>
</dbReference>
<accession>A0A7R8W8L5</accession>